<dbReference type="EMBL" id="CP003532">
    <property type="protein sequence ID" value="AFK06788.1"/>
    <property type="molecule type" value="Genomic_DNA"/>
</dbReference>
<sequence length="309" mass="33316">MLRQVMDVLEILDSPYANGKEVAELFIPYEGVIVEIEKVGSEKGSTDIVRILIEGEDPSLPVLGVIGQLGGIGARPEMIGFVSDGDGAAAALALALKAAQASDKGDRLPGNLYVATHICPDAPTQRHEPVPFMGSPIGTRQALQAMLKRRLDAVISIDTTKGNRLINWKGIAITPTVKEGYILKVSDDLLDICESVTGQPARVLPITMQDITPYGNRVHHINSIMQPCTLLSVPVVGLAITTELAVPGCATGSSHELDIELAARFSLEVAKRFGQNKCKLFDHTEFERISGLYGDMSRLVFSTEDLEND</sequence>
<evidence type="ECO:0000313" key="1">
    <source>
        <dbReference type="EMBL" id="AFK06788.1"/>
    </source>
</evidence>
<evidence type="ECO:0008006" key="3">
    <source>
        <dbReference type="Google" id="ProtNLM"/>
    </source>
</evidence>
<reference evidence="1 2" key="1">
    <citation type="journal article" date="2012" name="Genome Biol. Evol.">
        <title>Genome Sequence of the Mesophilic Thermotogales Bacterium Mesotoga prima MesG1.Ag.4.2 Reveals the Largest Thermotogales Genome To Date.</title>
        <authorList>
            <person name="Zhaxybayeva O."/>
            <person name="Swithers K.S."/>
            <person name="Foght J."/>
            <person name="Green A.G."/>
            <person name="Bruce D."/>
            <person name="Detter C."/>
            <person name="Han S."/>
            <person name="Teshima H."/>
            <person name="Han J."/>
            <person name="Woyke T."/>
            <person name="Pitluck S."/>
            <person name="Nolan M."/>
            <person name="Ivanova N."/>
            <person name="Pati A."/>
            <person name="Land M.L."/>
            <person name="Dlutek M."/>
            <person name="Doolittle W.F."/>
            <person name="Noll K.M."/>
            <person name="Nesbo C.L."/>
        </authorList>
    </citation>
    <scope>NUCLEOTIDE SEQUENCE [LARGE SCALE GENOMIC DNA]</scope>
    <source>
        <strain evidence="2">mesG1.Ag.4.2</strain>
    </source>
</reference>
<evidence type="ECO:0000313" key="2">
    <source>
        <dbReference type="Proteomes" id="UP000002881"/>
    </source>
</evidence>
<proteinExistence type="predicted"/>
<accession>I2F4D5</accession>
<dbReference type="Proteomes" id="UP000002881">
    <property type="component" value="Chromosome"/>
</dbReference>
<name>I2F4D5_9BACT</name>
<organism evidence="1 2">
    <name type="scientific">Mesotoga prima MesG1.Ag.4.2</name>
    <dbReference type="NCBI Taxonomy" id="660470"/>
    <lineage>
        <taxon>Bacteria</taxon>
        <taxon>Thermotogati</taxon>
        <taxon>Thermotogota</taxon>
        <taxon>Thermotogae</taxon>
        <taxon>Kosmotogales</taxon>
        <taxon>Kosmotogaceae</taxon>
        <taxon>Mesotoga</taxon>
    </lineage>
</organism>
<dbReference type="RefSeq" id="WP_014730786.1">
    <property type="nucleotide sequence ID" value="NC_017934.1"/>
</dbReference>
<dbReference type="STRING" id="660470.Theba_1083"/>
<dbReference type="eggNOG" id="ENOG502Z800">
    <property type="taxonomic scope" value="Bacteria"/>
</dbReference>
<dbReference type="GeneID" id="87106913"/>
<protein>
    <recommendedName>
        <fullName evidence="3">DUF1177 domain-containing protein</fullName>
    </recommendedName>
</protein>
<dbReference type="AlphaFoldDB" id="I2F4D5"/>
<keyword evidence="2" id="KW-1185">Reference proteome</keyword>
<dbReference type="InterPro" id="IPR009561">
    <property type="entry name" value="DUF1177"/>
</dbReference>
<dbReference type="KEGG" id="mpg:Theba_1083"/>
<dbReference type="HOGENOM" id="CLU_077081_0_0_0"/>
<dbReference type="Pfam" id="PF06675">
    <property type="entry name" value="DUF1177"/>
    <property type="match status" value="1"/>
</dbReference>
<gene>
    <name evidence="1" type="ORF">Theba_1083</name>
</gene>